<proteinExistence type="inferred from homology"/>
<dbReference type="Proteomes" id="UP000574369">
    <property type="component" value="Unassembled WGS sequence"/>
</dbReference>
<dbReference type="EMBL" id="JACHXO010000004">
    <property type="protein sequence ID" value="MBB3195063.1"/>
    <property type="molecule type" value="Genomic_DNA"/>
</dbReference>
<feature type="domain" description="N-acetyltransferase" evidence="4">
    <location>
        <begin position="5"/>
        <end position="170"/>
    </location>
</feature>
<dbReference type="EC" id="2.3.1.267" evidence="5"/>
<keyword evidence="2 5" id="KW-0012">Acyltransferase</keyword>
<dbReference type="PANTHER" id="PTHR43792">
    <property type="entry name" value="GNAT FAMILY, PUTATIVE (AFU_ORTHOLOGUE AFUA_3G00765)-RELATED-RELATED"/>
    <property type="match status" value="1"/>
</dbReference>
<gene>
    <name evidence="5" type="ORF">FHS28_002466</name>
</gene>
<evidence type="ECO:0000256" key="1">
    <source>
        <dbReference type="ARBA" id="ARBA00022679"/>
    </source>
</evidence>
<evidence type="ECO:0000259" key="4">
    <source>
        <dbReference type="PROSITE" id="PS51186"/>
    </source>
</evidence>
<dbReference type="PROSITE" id="PS51186">
    <property type="entry name" value="GNAT"/>
    <property type="match status" value="1"/>
</dbReference>
<name>A0ABR6GSG1_9BURK</name>
<dbReference type="InterPro" id="IPR000182">
    <property type="entry name" value="GNAT_dom"/>
</dbReference>
<dbReference type="InterPro" id="IPR016181">
    <property type="entry name" value="Acyl_CoA_acyltransferase"/>
</dbReference>
<dbReference type="InterPro" id="IPR051531">
    <property type="entry name" value="N-acetyltransferase"/>
</dbReference>
<comment type="similarity">
    <text evidence="3">Belongs to the acetyltransferase family. RimJ subfamily.</text>
</comment>
<organism evidence="5 6">
    <name type="scientific">Roseateles terrae</name>
    <dbReference type="NCBI Taxonomy" id="431060"/>
    <lineage>
        <taxon>Bacteria</taxon>
        <taxon>Pseudomonadati</taxon>
        <taxon>Pseudomonadota</taxon>
        <taxon>Betaproteobacteria</taxon>
        <taxon>Burkholderiales</taxon>
        <taxon>Sphaerotilaceae</taxon>
        <taxon>Roseateles</taxon>
    </lineage>
</organism>
<keyword evidence="6" id="KW-1185">Reference proteome</keyword>
<comment type="caution">
    <text evidence="5">The sequence shown here is derived from an EMBL/GenBank/DDBJ whole genome shotgun (WGS) entry which is preliminary data.</text>
</comment>
<protein>
    <submittedName>
        <fullName evidence="5">Ribosomal-protein-alanine N-acetyltransferase</fullName>
        <ecNumber evidence="5">2.3.1.267</ecNumber>
    </submittedName>
</protein>
<dbReference type="PANTHER" id="PTHR43792:SF8">
    <property type="entry name" value="[RIBOSOMAL PROTEIN US5]-ALANINE N-ACETYLTRANSFERASE"/>
    <property type="match status" value="1"/>
</dbReference>
<evidence type="ECO:0000256" key="3">
    <source>
        <dbReference type="ARBA" id="ARBA00038502"/>
    </source>
</evidence>
<evidence type="ECO:0000256" key="2">
    <source>
        <dbReference type="ARBA" id="ARBA00023315"/>
    </source>
</evidence>
<dbReference type="Pfam" id="PF13302">
    <property type="entry name" value="Acetyltransf_3"/>
    <property type="match status" value="1"/>
</dbReference>
<keyword evidence="1 5" id="KW-0808">Transferase</keyword>
<evidence type="ECO:0000313" key="6">
    <source>
        <dbReference type="Proteomes" id="UP000574369"/>
    </source>
</evidence>
<accession>A0ABR6GSG1</accession>
<dbReference type="Gene3D" id="3.40.630.30">
    <property type="match status" value="1"/>
</dbReference>
<dbReference type="GO" id="GO:0008999">
    <property type="term" value="F:protein-N-terminal-alanine acetyltransferase activity"/>
    <property type="evidence" value="ECO:0007669"/>
    <property type="project" value="UniProtKB-EC"/>
</dbReference>
<dbReference type="SUPFAM" id="SSF55729">
    <property type="entry name" value="Acyl-CoA N-acyltransferases (Nat)"/>
    <property type="match status" value="1"/>
</dbReference>
<evidence type="ECO:0000313" key="5">
    <source>
        <dbReference type="EMBL" id="MBB3195063.1"/>
    </source>
</evidence>
<reference evidence="5 6" key="1">
    <citation type="submission" date="2020-08" db="EMBL/GenBank/DDBJ databases">
        <title>Genomic Encyclopedia of Type Strains, Phase III (KMG-III): the genomes of soil and plant-associated and newly described type strains.</title>
        <authorList>
            <person name="Whitman W."/>
        </authorList>
    </citation>
    <scope>NUCLEOTIDE SEQUENCE [LARGE SCALE GENOMIC DNA]</scope>
    <source>
        <strain evidence="5 6">CECT 7247</strain>
    </source>
</reference>
<sequence>MTAPASIHLITERDVEDLRRFELANRQFFESRINARPPAYYEDGGVEVAVAEALRDAEQDRGYQYLIRDGAGRLVGRVNLSHVRRQHFHSCELGYRIGEADNGKGYASQAVKLVLAQALGPLRLMRVEARARADNAGSVRVLQRNGFVQFGRSFRSFEIGGAWFDVLCFEAHAERAGLTA</sequence>
<dbReference type="RefSeq" id="WP_088450827.1">
    <property type="nucleotide sequence ID" value="NZ_JACHXO010000004.1"/>
</dbReference>